<name>A0AA85KEP4_TRIRE</name>
<dbReference type="PANTHER" id="PTHR24248">
    <property type="entry name" value="ADRENERGIC RECEPTOR-RELATED G-PROTEIN COUPLED RECEPTOR"/>
    <property type="match status" value="1"/>
</dbReference>
<dbReference type="PRINTS" id="PR00237">
    <property type="entry name" value="GPCRRHODOPSN"/>
</dbReference>
<reference evidence="10" key="1">
    <citation type="submission" date="2022-06" db="EMBL/GenBank/DDBJ databases">
        <authorList>
            <person name="Berger JAMES D."/>
            <person name="Berger JAMES D."/>
        </authorList>
    </citation>
    <scope>NUCLEOTIDE SEQUENCE [LARGE SCALE GENOMIC DNA]</scope>
</reference>
<evidence type="ECO:0000256" key="3">
    <source>
        <dbReference type="ARBA" id="ARBA00022989"/>
    </source>
</evidence>
<dbReference type="InterPro" id="IPR000276">
    <property type="entry name" value="GPCR_Rhodpsn"/>
</dbReference>
<accession>A0AA85KEP4</accession>
<dbReference type="GO" id="GO:0005886">
    <property type="term" value="C:plasma membrane"/>
    <property type="evidence" value="ECO:0007669"/>
    <property type="project" value="TreeGrafter"/>
</dbReference>
<dbReference type="WBParaSite" id="TREG1_91900.1">
    <property type="protein sequence ID" value="TREG1_91900.1"/>
    <property type="gene ID" value="TREG1_91900"/>
</dbReference>
<keyword evidence="5 9" id="KW-0472">Membrane</keyword>
<evidence type="ECO:0000313" key="11">
    <source>
        <dbReference type="WBParaSite" id="TREG1_91900.1"/>
    </source>
</evidence>
<feature type="region of interest" description="Disordered" evidence="8">
    <location>
        <begin position="1"/>
        <end position="27"/>
    </location>
</feature>
<keyword evidence="4" id="KW-0297">G-protein coupled receptor</keyword>
<feature type="transmembrane region" description="Helical" evidence="9">
    <location>
        <begin position="160"/>
        <end position="180"/>
    </location>
</feature>
<feature type="transmembrane region" description="Helical" evidence="9">
    <location>
        <begin position="200"/>
        <end position="219"/>
    </location>
</feature>
<keyword evidence="6" id="KW-0675">Receptor</keyword>
<evidence type="ECO:0000256" key="1">
    <source>
        <dbReference type="ARBA" id="ARBA00004141"/>
    </source>
</evidence>
<evidence type="ECO:0000256" key="4">
    <source>
        <dbReference type="ARBA" id="ARBA00023040"/>
    </source>
</evidence>
<keyword evidence="2 9" id="KW-0812">Transmembrane</keyword>
<dbReference type="SUPFAM" id="SSF81321">
    <property type="entry name" value="Family A G protein-coupled receptor-like"/>
    <property type="match status" value="1"/>
</dbReference>
<evidence type="ECO:0000256" key="6">
    <source>
        <dbReference type="ARBA" id="ARBA00023170"/>
    </source>
</evidence>
<dbReference type="GO" id="GO:0004930">
    <property type="term" value="F:G protein-coupled receptor activity"/>
    <property type="evidence" value="ECO:0007669"/>
    <property type="project" value="UniProtKB-KW"/>
</dbReference>
<evidence type="ECO:0000256" key="7">
    <source>
        <dbReference type="ARBA" id="ARBA00023224"/>
    </source>
</evidence>
<reference evidence="11" key="2">
    <citation type="submission" date="2023-11" db="UniProtKB">
        <authorList>
            <consortium name="WormBaseParasite"/>
        </authorList>
    </citation>
    <scope>IDENTIFICATION</scope>
</reference>
<keyword evidence="3 9" id="KW-1133">Transmembrane helix</keyword>
<evidence type="ECO:0000256" key="8">
    <source>
        <dbReference type="SAM" id="MobiDB-lite"/>
    </source>
</evidence>
<keyword evidence="10" id="KW-1185">Reference proteome</keyword>
<evidence type="ECO:0000256" key="5">
    <source>
        <dbReference type="ARBA" id="ARBA00023136"/>
    </source>
</evidence>
<proteinExistence type="predicted"/>
<keyword evidence="7" id="KW-0807">Transducer</keyword>
<dbReference type="Proteomes" id="UP000050795">
    <property type="component" value="Unassembled WGS sequence"/>
</dbReference>
<evidence type="ECO:0000256" key="2">
    <source>
        <dbReference type="ARBA" id="ARBA00022692"/>
    </source>
</evidence>
<dbReference type="AlphaFoldDB" id="A0AA85KEP4"/>
<sequence length="292" mass="33055">MTFKINRNKLDVTPCHHQQQQQQQQPLKRKLKNILRKHSFHTLSSEASLKPLDLVHSRRSTGKNDKDAKFTDISTLRRCALMPLHPSAACSSISNEYIYSARNSENISSLSTTQMTPRNSNPIDQYALPSSDVPLSPSGCSPGYHAYRINVKHTIEIKAICMYLINISSIVFCWLPFYTIILFTDYMPSVCLSPLTVYDIFYWFKFACIALNPIIYGSASEDLRKAFKRFILHCGKVKKEKKALKRLVLAGLGAAGIPYGHRIIIPPQKCNSNTNKSVVFNKPLMVLTDAEE</sequence>
<organism evidence="10 11">
    <name type="scientific">Trichobilharzia regenti</name>
    <name type="common">Nasal bird schistosome</name>
    <dbReference type="NCBI Taxonomy" id="157069"/>
    <lineage>
        <taxon>Eukaryota</taxon>
        <taxon>Metazoa</taxon>
        <taxon>Spiralia</taxon>
        <taxon>Lophotrochozoa</taxon>
        <taxon>Platyhelminthes</taxon>
        <taxon>Trematoda</taxon>
        <taxon>Digenea</taxon>
        <taxon>Strigeidida</taxon>
        <taxon>Schistosomatoidea</taxon>
        <taxon>Schistosomatidae</taxon>
        <taxon>Trichobilharzia</taxon>
    </lineage>
</organism>
<comment type="subcellular location">
    <subcellularLocation>
        <location evidence="1">Membrane</location>
        <topology evidence="1">Multi-pass membrane protein</topology>
    </subcellularLocation>
</comment>
<protein>
    <recommendedName>
        <fullName evidence="12">G_PROTEIN_RECEP_F1_2 domain-containing protein</fullName>
    </recommendedName>
</protein>
<evidence type="ECO:0000313" key="10">
    <source>
        <dbReference type="Proteomes" id="UP000050795"/>
    </source>
</evidence>
<evidence type="ECO:0000256" key="9">
    <source>
        <dbReference type="SAM" id="Phobius"/>
    </source>
</evidence>
<dbReference type="Gene3D" id="1.20.1070.10">
    <property type="entry name" value="Rhodopsin 7-helix transmembrane proteins"/>
    <property type="match status" value="1"/>
</dbReference>
<evidence type="ECO:0008006" key="12">
    <source>
        <dbReference type="Google" id="ProtNLM"/>
    </source>
</evidence>